<evidence type="ECO:0000313" key="2">
    <source>
        <dbReference type="Proteomes" id="UP000541444"/>
    </source>
</evidence>
<dbReference type="Proteomes" id="UP000541444">
    <property type="component" value="Unassembled WGS sequence"/>
</dbReference>
<comment type="caution">
    <text evidence="1">The sequence shown here is derived from an EMBL/GenBank/DDBJ whole genome shotgun (WGS) entry which is preliminary data.</text>
</comment>
<dbReference type="OrthoDB" id="10248551at2759"/>
<accession>A0A7J7NMB0</accession>
<name>A0A7J7NMB0_9MAGN</name>
<evidence type="ECO:0000313" key="1">
    <source>
        <dbReference type="EMBL" id="KAF6168160.1"/>
    </source>
</evidence>
<dbReference type="AlphaFoldDB" id="A0A7J7NMB0"/>
<organism evidence="1 2">
    <name type="scientific">Kingdonia uniflora</name>
    <dbReference type="NCBI Taxonomy" id="39325"/>
    <lineage>
        <taxon>Eukaryota</taxon>
        <taxon>Viridiplantae</taxon>
        <taxon>Streptophyta</taxon>
        <taxon>Embryophyta</taxon>
        <taxon>Tracheophyta</taxon>
        <taxon>Spermatophyta</taxon>
        <taxon>Magnoliopsida</taxon>
        <taxon>Ranunculales</taxon>
        <taxon>Circaeasteraceae</taxon>
        <taxon>Kingdonia</taxon>
    </lineage>
</organism>
<keyword evidence="2" id="KW-1185">Reference proteome</keyword>
<dbReference type="InterPro" id="IPR036838">
    <property type="entry name" value="Ribosomal_uS10_dom_sf"/>
</dbReference>
<sequence>MIDLTVIMAMVMNPPMMKKGYEEPLEQLHRIRITLSSKSVKNLEKVCTNYVSGAKIKLLKLAGPMQMDTLASSVLDNSPVHRNWALMHGFVLTCGAIV</sequence>
<proteinExistence type="predicted"/>
<dbReference type="Gene3D" id="3.30.70.600">
    <property type="entry name" value="Ribosomal protein S10 domain"/>
    <property type="match status" value="1"/>
</dbReference>
<dbReference type="EMBL" id="JACGCM010000704">
    <property type="protein sequence ID" value="KAF6168160.1"/>
    <property type="molecule type" value="Genomic_DNA"/>
</dbReference>
<gene>
    <name evidence="1" type="ORF">GIB67_011545</name>
</gene>
<reference evidence="1 2" key="1">
    <citation type="journal article" date="2020" name="IScience">
        <title>Genome Sequencing of the Endangered Kingdonia uniflora (Circaeasteraceae, Ranunculales) Reveals Potential Mechanisms of Evolutionary Specialization.</title>
        <authorList>
            <person name="Sun Y."/>
            <person name="Deng T."/>
            <person name="Zhang A."/>
            <person name="Moore M.J."/>
            <person name="Landis J.B."/>
            <person name="Lin N."/>
            <person name="Zhang H."/>
            <person name="Zhang X."/>
            <person name="Huang J."/>
            <person name="Zhang X."/>
            <person name="Sun H."/>
            <person name="Wang H."/>
        </authorList>
    </citation>
    <scope>NUCLEOTIDE SEQUENCE [LARGE SCALE GENOMIC DNA]</scope>
    <source>
        <strain evidence="1">TB1705</strain>
        <tissue evidence="1">Leaf</tissue>
    </source>
</reference>
<protein>
    <submittedName>
        <fullName evidence="1">Uncharacterized protein</fullName>
    </submittedName>
</protein>